<dbReference type="AlphaFoldDB" id="A0A7Z7HT39"/>
<sequence length="283" mass="30739">MTAGRRYPSRAITLGLLAVWLLTACISLPSPAERRKLADTLAAERGWRAAALPAGAFELLAYLPAQPLADAELAVYIEGDGFAWQTPSTPSPDPTPRNPLALRLALAQPAGNAAYLARPCQYVDAAATGCNERYWTEQRFAPEVIDAADQALDALKTRFHAQRLTLVGYSGGGAVATLLAARRHDVTRLITIAGNLDHRAWTRHHHLQTLDGSLNPADASPLPASIHQVHLVGGKDRIIPAHIAQGFAAAYTADHRPEVRLIADYDHACCWADDWSQLWRSLQ</sequence>
<reference evidence="1" key="1">
    <citation type="submission" date="2017-03" db="EMBL/GenBank/DDBJ databases">
        <authorList>
            <consortium name="AG Boll"/>
        </authorList>
    </citation>
    <scope>NUCLEOTIDE SEQUENCE [LARGE SCALE GENOMIC DNA]</scope>
    <source>
        <strain evidence="1">Chol</strain>
    </source>
</reference>
<evidence type="ECO:0000313" key="1">
    <source>
        <dbReference type="EMBL" id="SMB26554.1"/>
    </source>
</evidence>
<name>A0A7Z7HT39_9PROT</name>
<protein>
    <recommendedName>
        <fullName evidence="3">Alpha/beta hydrolase</fullName>
    </recommendedName>
</protein>
<dbReference type="RefSeq" id="WP_197706875.1">
    <property type="nucleotide sequence ID" value="NZ_LT837803.1"/>
</dbReference>
<dbReference type="InterPro" id="IPR029058">
    <property type="entry name" value="AB_hydrolase_fold"/>
</dbReference>
<dbReference type="Proteomes" id="UP000242886">
    <property type="component" value="Chromosome SDENCHOL"/>
</dbReference>
<evidence type="ECO:0000313" key="2">
    <source>
        <dbReference type="Proteomes" id="UP000242886"/>
    </source>
</evidence>
<dbReference type="Gene3D" id="3.40.50.1820">
    <property type="entry name" value="alpha/beta hydrolase"/>
    <property type="match status" value="1"/>
</dbReference>
<gene>
    <name evidence="1" type="ORF">SDENCHOL_20167</name>
</gene>
<keyword evidence="2" id="KW-1185">Reference proteome</keyword>
<evidence type="ECO:0008006" key="3">
    <source>
        <dbReference type="Google" id="ProtNLM"/>
    </source>
</evidence>
<accession>A0A7Z7HT39</accession>
<dbReference type="EMBL" id="LT837803">
    <property type="protein sequence ID" value="SMB26554.1"/>
    <property type="molecule type" value="Genomic_DNA"/>
</dbReference>
<proteinExistence type="predicted"/>
<organism evidence="1 2">
    <name type="scientific">Sterolibacterium denitrificans</name>
    <dbReference type="NCBI Taxonomy" id="157592"/>
    <lineage>
        <taxon>Bacteria</taxon>
        <taxon>Pseudomonadati</taxon>
        <taxon>Pseudomonadota</taxon>
        <taxon>Betaproteobacteria</taxon>
        <taxon>Nitrosomonadales</taxon>
        <taxon>Sterolibacteriaceae</taxon>
        <taxon>Sterolibacterium</taxon>
    </lineage>
</organism>
<dbReference type="SUPFAM" id="SSF53474">
    <property type="entry name" value="alpha/beta-Hydrolases"/>
    <property type="match status" value="1"/>
</dbReference>
<dbReference type="PROSITE" id="PS51257">
    <property type="entry name" value="PROKAR_LIPOPROTEIN"/>
    <property type="match status" value="1"/>
</dbReference>